<reference evidence="3 4" key="1">
    <citation type="journal article" date="2018" name="Gigascience">
        <title>Genomes of trombidid mites reveal novel predicted allergens and laterally-transferred genes associated with secondary metabolism.</title>
        <authorList>
            <person name="Dong X."/>
            <person name="Chaisiri K."/>
            <person name="Xia D."/>
            <person name="Armstrong S.D."/>
            <person name="Fang Y."/>
            <person name="Donnelly M.J."/>
            <person name="Kadowaki T."/>
            <person name="McGarry J.W."/>
            <person name="Darby A.C."/>
            <person name="Makepeace B.L."/>
        </authorList>
    </citation>
    <scope>NUCLEOTIDE SEQUENCE [LARGE SCALE GENOMIC DNA]</scope>
    <source>
        <strain evidence="3">UoL-UT</strain>
    </source>
</reference>
<dbReference type="OrthoDB" id="551431at2759"/>
<evidence type="ECO:0000256" key="2">
    <source>
        <dbReference type="ARBA" id="ARBA00013846"/>
    </source>
</evidence>
<proteinExistence type="inferred from homology"/>
<dbReference type="PANTHER" id="PTHR31716:SF1">
    <property type="entry name" value="PROTEIN FMC1 HOMOLOG"/>
    <property type="match status" value="1"/>
</dbReference>
<accession>A0A443S7G1</accession>
<dbReference type="STRING" id="299467.A0A443S7G1"/>
<gene>
    <name evidence="3" type="ORF">B4U80_07913</name>
</gene>
<protein>
    <recommendedName>
        <fullName evidence="2">Protein FMC1 homolog</fullName>
    </recommendedName>
</protein>
<evidence type="ECO:0000313" key="3">
    <source>
        <dbReference type="EMBL" id="RWS23451.1"/>
    </source>
</evidence>
<dbReference type="VEuPathDB" id="VectorBase:LDEU008589"/>
<evidence type="ECO:0000256" key="1">
    <source>
        <dbReference type="ARBA" id="ARBA00009058"/>
    </source>
</evidence>
<comment type="similarity">
    <text evidence="1">Belongs to the FMC1 family.</text>
</comment>
<dbReference type="CDD" id="cd20271">
    <property type="entry name" value="Complex1_LYR_FMC1"/>
    <property type="match status" value="1"/>
</dbReference>
<dbReference type="Proteomes" id="UP000288716">
    <property type="component" value="Unassembled WGS sequence"/>
</dbReference>
<organism evidence="3 4">
    <name type="scientific">Leptotrombidium deliense</name>
    <dbReference type="NCBI Taxonomy" id="299467"/>
    <lineage>
        <taxon>Eukaryota</taxon>
        <taxon>Metazoa</taxon>
        <taxon>Ecdysozoa</taxon>
        <taxon>Arthropoda</taxon>
        <taxon>Chelicerata</taxon>
        <taxon>Arachnida</taxon>
        <taxon>Acari</taxon>
        <taxon>Acariformes</taxon>
        <taxon>Trombidiformes</taxon>
        <taxon>Prostigmata</taxon>
        <taxon>Anystina</taxon>
        <taxon>Parasitengona</taxon>
        <taxon>Trombiculoidea</taxon>
        <taxon>Trombiculidae</taxon>
        <taxon>Leptotrombidium</taxon>
    </lineage>
</organism>
<dbReference type="GO" id="GO:0005739">
    <property type="term" value="C:mitochondrion"/>
    <property type="evidence" value="ECO:0007669"/>
    <property type="project" value="TreeGrafter"/>
</dbReference>
<sequence>MASIPVSKPAISVLRCISHEIRRSTAQKNVVNNPSLRFLVNEYRKYETTDERVCKPKREMHFIAETILCYLNSTREARALHQKYYGKGERSVEETAKLLGFEIKKGQPF</sequence>
<dbReference type="PANTHER" id="PTHR31716">
    <property type="entry name" value="PROTEIN FMC1 HOMOLOG"/>
    <property type="match status" value="1"/>
</dbReference>
<name>A0A443S7G1_9ACAR</name>
<evidence type="ECO:0000313" key="4">
    <source>
        <dbReference type="Proteomes" id="UP000288716"/>
    </source>
</evidence>
<comment type="caution">
    <text evidence="3">The sequence shown here is derived from an EMBL/GenBank/DDBJ whole genome shotgun (WGS) entry which is preliminary data.</text>
</comment>
<keyword evidence="4" id="KW-1185">Reference proteome</keyword>
<dbReference type="EMBL" id="NCKV01006421">
    <property type="protein sequence ID" value="RWS23451.1"/>
    <property type="molecule type" value="Genomic_DNA"/>
</dbReference>
<dbReference type="InterPro" id="IPR037667">
    <property type="entry name" value="FMC1_homologue"/>
</dbReference>
<dbReference type="AlphaFoldDB" id="A0A443S7G1"/>